<gene>
    <name evidence="1" type="ORF">PCASD_02254</name>
</gene>
<evidence type="ECO:0000313" key="2">
    <source>
        <dbReference type="Proteomes" id="UP000235392"/>
    </source>
</evidence>
<sequence length="86" mass="9293">MGKCPIDGRKGFVEVLAPGGYILNHEDPPMQEPHLLALPLPDNRILQKATDVTSVAQTDFMSAGPTDTLEQRHNVSVGPADVTSVW</sequence>
<reference evidence="1 2" key="1">
    <citation type="submission" date="2017-11" db="EMBL/GenBank/DDBJ databases">
        <title>De novo assembly and phasing of dikaryotic genomes from two isolates of Puccinia coronata f. sp. avenae, the causal agent of oat crown rust.</title>
        <authorList>
            <person name="Miller M.E."/>
            <person name="Zhang Y."/>
            <person name="Omidvar V."/>
            <person name="Sperschneider J."/>
            <person name="Schwessinger B."/>
            <person name="Raley C."/>
            <person name="Palmer J.M."/>
            <person name="Garnica D."/>
            <person name="Upadhyaya N."/>
            <person name="Rathjen J."/>
            <person name="Taylor J.M."/>
            <person name="Park R.F."/>
            <person name="Dodds P.N."/>
            <person name="Hirsch C.D."/>
            <person name="Kianian S.F."/>
            <person name="Figueroa M."/>
        </authorList>
    </citation>
    <scope>NUCLEOTIDE SEQUENCE [LARGE SCALE GENOMIC DNA]</scope>
    <source>
        <strain evidence="1">12SD80</strain>
    </source>
</reference>
<accession>A0A2N5VI63</accession>
<evidence type="ECO:0000313" key="1">
    <source>
        <dbReference type="EMBL" id="PLW49675.1"/>
    </source>
</evidence>
<comment type="caution">
    <text evidence="1">The sequence shown here is derived from an EMBL/GenBank/DDBJ whole genome shotgun (WGS) entry which is preliminary data.</text>
</comment>
<name>A0A2N5VI63_9BASI</name>
<organism evidence="1 2">
    <name type="scientific">Puccinia coronata f. sp. avenae</name>
    <dbReference type="NCBI Taxonomy" id="200324"/>
    <lineage>
        <taxon>Eukaryota</taxon>
        <taxon>Fungi</taxon>
        <taxon>Dikarya</taxon>
        <taxon>Basidiomycota</taxon>
        <taxon>Pucciniomycotina</taxon>
        <taxon>Pucciniomycetes</taxon>
        <taxon>Pucciniales</taxon>
        <taxon>Pucciniaceae</taxon>
        <taxon>Puccinia</taxon>
    </lineage>
</organism>
<proteinExistence type="predicted"/>
<dbReference type="EMBL" id="PGCI01000015">
    <property type="protein sequence ID" value="PLW49675.1"/>
    <property type="molecule type" value="Genomic_DNA"/>
</dbReference>
<protein>
    <submittedName>
        <fullName evidence="1">Uncharacterized protein</fullName>
    </submittedName>
</protein>
<dbReference type="Proteomes" id="UP000235392">
    <property type="component" value="Unassembled WGS sequence"/>
</dbReference>
<dbReference type="AlphaFoldDB" id="A0A2N5VI63"/>